<feature type="chain" id="PRO_5004564712" description="BD-FAE-like domain-containing protein" evidence="3">
    <location>
        <begin position="23"/>
        <end position="319"/>
    </location>
</feature>
<evidence type="ECO:0000256" key="1">
    <source>
        <dbReference type="ARBA" id="ARBA00022801"/>
    </source>
</evidence>
<dbReference type="eggNOG" id="COG0657">
    <property type="taxonomic scope" value="Bacteria"/>
</dbReference>
<dbReference type="InterPro" id="IPR029058">
    <property type="entry name" value="AB_hydrolase_fold"/>
</dbReference>
<dbReference type="PANTHER" id="PTHR48081:SF6">
    <property type="entry name" value="PEPTIDASE S9 PROLYL OLIGOPEPTIDASE CATALYTIC DOMAIN-CONTAINING PROTEIN"/>
    <property type="match status" value="1"/>
</dbReference>
<dbReference type="EMBL" id="ATHL01000076">
    <property type="protein sequence ID" value="EQB15398.1"/>
    <property type="molecule type" value="Genomic_DNA"/>
</dbReference>
<dbReference type="SUPFAM" id="SSF53474">
    <property type="entry name" value="alpha/beta-Hydrolases"/>
    <property type="match status" value="1"/>
</dbReference>
<dbReference type="PANTHER" id="PTHR48081">
    <property type="entry name" value="AB HYDROLASE SUPERFAMILY PROTEIN C4A8.06C"/>
    <property type="match status" value="1"/>
</dbReference>
<evidence type="ECO:0000313" key="5">
    <source>
        <dbReference type="EMBL" id="EQB15398.1"/>
    </source>
</evidence>
<dbReference type="Pfam" id="PF20434">
    <property type="entry name" value="BD-FAE"/>
    <property type="match status" value="1"/>
</dbReference>
<evidence type="ECO:0000259" key="4">
    <source>
        <dbReference type="Pfam" id="PF20434"/>
    </source>
</evidence>
<dbReference type="AlphaFoldDB" id="T0HTF9"/>
<feature type="region of interest" description="Disordered" evidence="2">
    <location>
        <begin position="34"/>
        <end position="61"/>
    </location>
</feature>
<reference evidence="5 6" key="1">
    <citation type="journal article" date="2013" name="Genome Announc.">
        <title>Genome Sequence of Novosphingobium lindaniclasticum LE124T, Isolated from a Hexachlorocyclohexane Dumpsite.</title>
        <authorList>
            <person name="Saxena A."/>
            <person name="Nayyar N."/>
            <person name="Sangwan N."/>
            <person name="Kumari R."/>
            <person name="Khurana J.P."/>
            <person name="Lal R."/>
        </authorList>
    </citation>
    <scope>NUCLEOTIDE SEQUENCE [LARGE SCALE GENOMIC DNA]</scope>
    <source>
        <strain evidence="5 6">LE124</strain>
    </source>
</reference>
<proteinExistence type="predicted"/>
<gene>
    <name evidence="5" type="ORF">L284_12225</name>
</gene>
<organism evidence="5 6">
    <name type="scientific">Novosphingobium lindaniclasticum LE124</name>
    <dbReference type="NCBI Taxonomy" id="1096930"/>
    <lineage>
        <taxon>Bacteria</taxon>
        <taxon>Pseudomonadati</taxon>
        <taxon>Pseudomonadota</taxon>
        <taxon>Alphaproteobacteria</taxon>
        <taxon>Sphingomonadales</taxon>
        <taxon>Sphingomonadaceae</taxon>
        <taxon>Novosphingobium</taxon>
    </lineage>
</organism>
<name>T0HTF9_9SPHN</name>
<evidence type="ECO:0000256" key="2">
    <source>
        <dbReference type="SAM" id="MobiDB-lite"/>
    </source>
</evidence>
<feature type="signal peptide" evidence="3">
    <location>
        <begin position="1"/>
        <end position="22"/>
    </location>
</feature>
<evidence type="ECO:0000313" key="6">
    <source>
        <dbReference type="Proteomes" id="UP000015527"/>
    </source>
</evidence>
<evidence type="ECO:0000256" key="3">
    <source>
        <dbReference type="SAM" id="SignalP"/>
    </source>
</evidence>
<keyword evidence="3" id="KW-0732">Signal</keyword>
<sequence length="319" mass="33513">MTRRTTLAAAAAMALLPRLAQGQTGAADEVVPLWPGSPPGASGKAIQRKVTEQSRDPKRPDRWVTGIDRPVLVVKRPARPNGSAMLVVPGGGYGFLSYDNEGTSQAAWLNARGVTAFILLYRLPGEGWSRREDVPLQDAQRAMRLIRAGAARYGIDPGRVGVLGFSAGGHLAGSLATRHSEDVYRPIDEADRLSAAPQVAGLVYPVVSLVAAFAHAGSRDNLLGPGSTPAMQKIRSVEARVDAATCPTCLIHAADDGLVPPANSLALFQALQEARRPAALHVFENGGHGFGVRLPAAMQAAAWPALFATFAGAHEVAFA</sequence>
<dbReference type="PATRIC" id="fig|1096930.3.peg.2439"/>
<protein>
    <recommendedName>
        <fullName evidence="4">BD-FAE-like domain-containing protein</fullName>
    </recommendedName>
</protein>
<dbReference type="Proteomes" id="UP000015527">
    <property type="component" value="Unassembled WGS sequence"/>
</dbReference>
<dbReference type="Gene3D" id="3.40.50.1820">
    <property type="entry name" value="alpha/beta hydrolase"/>
    <property type="match status" value="1"/>
</dbReference>
<comment type="caution">
    <text evidence="5">The sequence shown here is derived from an EMBL/GenBank/DDBJ whole genome shotgun (WGS) entry which is preliminary data.</text>
</comment>
<dbReference type="InterPro" id="IPR049492">
    <property type="entry name" value="BD-FAE-like_dom"/>
</dbReference>
<keyword evidence="1" id="KW-0378">Hydrolase</keyword>
<feature type="domain" description="BD-FAE-like" evidence="4">
    <location>
        <begin position="107"/>
        <end position="271"/>
    </location>
</feature>
<accession>T0HTF9</accession>
<dbReference type="GO" id="GO:0016787">
    <property type="term" value="F:hydrolase activity"/>
    <property type="evidence" value="ECO:0007669"/>
    <property type="project" value="UniProtKB-KW"/>
</dbReference>
<feature type="compositionally biased region" description="Basic and acidic residues" evidence="2">
    <location>
        <begin position="49"/>
        <end position="61"/>
    </location>
</feature>
<keyword evidence="6" id="KW-1185">Reference proteome</keyword>
<dbReference type="InterPro" id="IPR050300">
    <property type="entry name" value="GDXG_lipolytic_enzyme"/>
</dbReference>